<accession>E0U9E2</accession>
<feature type="domain" description="Glycosyl transferase family 1" evidence="3">
    <location>
        <begin position="211"/>
        <end position="387"/>
    </location>
</feature>
<dbReference type="OrthoDB" id="9795068at2"/>
<keyword evidence="1" id="KW-0328">Glycosyltransferase</keyword>
<dbReference type="HOGENOM" id="CLU_009583_2_3_3"/>
<dbReference type="GO" id="GO:0016757">
    <property type="term" value="F:glycosyltransferase activity"/>
    <property type="evidence" value="ECO:0007669"/>
    <property type="project" value="UniProtKB-KW"/>
</dbReference>
<dbReference type="eggNOG" id="COG0438">
    <property type="taxonomic scope" value="Bacteria"/>
</dbReference>
<dbReference type="SUPFAM" id="SSF53756">
    <property type="entry name" value="UDP-Glycosyltransferase/glycogen phosphorylase"/>
    <property type="match status" value="1"/>
</dbReference>
<dbReference type="InterPro" id="IPR001296">
    <property type="entry name" value="Glyco_trans_1"/>
</dbReference>
<dbReference type="KEGG" id="cyj:Cyan7822_0598"/>
<dbReference type="Pfam" id="PF13579">
    <property type="entry name" value="Glyco_trans_4_4"/>
    <property type="match status" value="1"/>
</dbReference>
<dbReference type="Proteomes" id="UP000008206">
    <property type="component" value="Chromosome"/>
</dbReference>
<dbReference type="CDD" id="cd03800">
    <property type="entry name" value="GT4_sucrose_synthase"/>
    <property type="match status" value="1"/>
</dbReference>
<gene>
    <name evidence="5" type="ordered locus">Cyan7822_0598</name>
</gene>
<dbReference type="Gene3D" id="3.40.50.2000">
    <property type="entry name" value="Glycogen Phosphorylase B"/>
    <property type="match status" value="2"/>
</dbReference>
<dbReference type="Pfam" id="PF00534">
    <property type="entry name" value="Glycos_transf_1"/>
    <property type="match status" value="1"/>
</dbReference>
<proteinExistence type="predicted"/>
<reference evidence="6" key="1">
    <citation type="journal article" date="2011" name="MBio">
        <title>Novel metabolic attributes of the genus Cyanothece, comprising a group of unicellular nitrogen-fixing Cyanobacteria.</title>
        <authorList>
            <person name="Bandyopadhyay A."/>
            <person name="Elvitigala T."/>
            <person name="Welsh E."/>
            <person name="Stockel J."/>
            <person name="Liberton M."/>
            <person name="Min H."/>
            <person name="Sherman L.A."/>
            <person name="Pakrasi H.B."/>
        </authorList>
    </citation>
    <scope>NUCLEOTIDE SEQUENCE [LARGE SCALE GENOMIC DNA]</scope>
    <source>
        <strain evidence="6">PCC 7822</strain>
    </source>
</reference>
<keyword evidence="2 5" id="KW-0808">Transferase</keyword>
<sequence>MYNRQNKGKIALISVHGDPSIDIGKEEAGGQNVYVREIGEALGGKGWQVDMFTRKVYAEQANIVEHSPNVRTIRLAAGPEKFIGRDHLFEYLPEFVKSFFNFQAQTHTLYPIIHTNYWLSGWVGLELRKHHLFRHIHTYHSLGAVKYRSVTTVPLVANTRLSVEKQCLETADCIVATSPQEEQDMRSLVSRGGNIEIIPCGTDIKRFASVDRDSAREKLLIDPDAKVILYVGRFDRRKGIETLVRAVGRPEVRKHEKLQLIIVGGSQPGQIDGLERERIETIVEELGLEKITFFAGQISHSELPNYYAAADVCVIPSYYEPFGLVTIEAMASGIPVVASDVGGLRFTVVSSKTGLLVESKNSPAFAEAINRILSDPAWGKELGRAGQRRVNSFFSWDGVASQMEDLYQCQLAHLHREFFATKVVS</sequence>
<evidence type="ECO:0000256" key="2">
    <source>
        <dbReference type="ARBA" id="ARBA00022679"/>
    </source>
</evidence>
<dbReference type="RefSeq" id="WP_013320744.1">
    <property type="nucleotide sequence ID" value="NC_014501.1"/>
</dbReference>
<organism evidence="5 6">
    <name type="scientific">Gloeothece verrucosa (strain PCC 7822)</name>
    <name type="common">Cyanothece sp. (strain PCC 7822)</name>
    <dbReference type="NCBI Taxonomy" id="497965"/>
    <lineage>
        <taxon>Bacteria</taxon>
        <taxon>Bacillati</taxon>
        <taxon>Cyanobacteriota</taxon>
        <taxon>Cyanophyceae</taxon>
        <taxon>Oscillatoriophycideae</taxon>
        <taxon>Chroococcales</taxon>
        <taxon>Aphanothecaceae</taxon>
        <taxon>Gloeothece</taxon>
        <taxon>Gloeothece verrucosa</taxon>
    </lineage>
</organism>
<dbReference type="AlphaFoldDB" id="E0U9E2"/>
<protein>
    <submittedName>
        <fullName evidence="5">Glycosyl transferase group 1</fullName>
    </submittedName>
</protein>
<dbReference type="PANTHER" id="PTHR12526:SF510">
    <property type="entry name" value="D-INOSITOL 3-PHOSPHATE GLYCOSYLTRANSFERASE"/>
    <property type="match status" value="1"/>
</dbReference>
<dbReference type="STRING" id="497965.Cyan7822_0598"/>
<evidence type="ECO:0000259" key="4">
    <source>
        <dbReference type="Pfam" id="PF13579"/>
    </source>
</evidence>
<evidence type="ECO:0000256" key="1">
    <source>
        <dbReference type="ARBA" id="ARBA00022676"/>
    </source>
</evidence>
<evidence type="ECO:0000313" key="5">
    <source>
        <dbReference type="EMBL" id="ADN12634.1"/>
    </source>
</evidence>
<evidence type="ECO:0000259" key="3">
    <source>
        <dbReference type="Pfam" id="PF00534"/>
    </source>
</evidence>
<dbReference type="CAZy" id="GT4">
    <property type="family name" value="Glycosyltransferase Family 4"/>
</dbReference>
<dbReference type="InterPro" id="IPR028098">
    <property type="entry name" value="Glyco_trans_4-like_N"/>
</dbReference>
<dbReference type="EMBL" id="CP002198">
    <property type="protein sequence ID" value="ADN12634.1"/>
    <property type="molecule type" value="Genomic_DNA"/>
</dbReference>
<dbReference type="PANTHER" id="PTHR12526">
    <property type="entry name" value="GLYCOSYLTRANSFERASE"/>
    <property type="match status" value="1"/>
</dbReference>
<name>E0U9E2_GLOV7</name>
<keyword evidence="6" id="KW-1185">Reference proteome</keyword>
<evidence type="ECO:0000313" key="6">
    <source>
        <dbReference type="Proteomes" id="UP000008206"/>
    </source>
</evidence>
<feature type="domain" description="Glycosyltransferase subfamily 4-like N-terminal" evidence="4">
    <location>
        <begin position="29"/>
        <end position="201"/>
    </location>
</feature>